<evidence type="ECO:0000256" key="2">
    <source>
        <dbReference type="ARBA" id="ARBA00022679"/>
    </source>
</evidence>
<dbReference type="GO" id="GO:0016301">
    <property type="term" value="F:kinase activity"/>
    <property type="evidence" value="ECO:0007669"/>
    <property type="project" value="UniProtKB-KW"/>
</dbReference>
<evidence type="ECO:0000313" key="6">
    <source>
        <dbReference type="EMBL" id="PSH56645.1"/>
    </source>
</evidence>
<dbReference type="AlphaFoldDB" id="A0A2P7AQY7"/>
<dbReference type="PANTHER" id="PTHR10584:SF166">
    <property type="entry name" value="RIBOKINASE"/>
    <property type="match status" value="1"/>
</dbReference>
<evidence type="ECO:0000259" key="5">
    <source>
        <dbReference type="Pfam" id="PF00294"/>
    </source>
</evidence>
<dbReference type="InterPro" id="IPR002139">
    <property type="entry name" value="Ribo/fructo_kinase"/>
</dbReference>
<evidence type="ECO:0000256" key="4">
    <source>
        <dbReference type="RuleBase" id="RU003704"/>
    </source>
</evidence>
<dbReference type="InterPro" id="IPR011611">
    <property type="entry name" value="PfkB_dom"/>
</dbReference>
<dbReference type="PANTHER" id="PTHR10584">
    <property type="entry name" value="SUGAR KINASE"/>
    <property type="match status" value="1"/>
</dbReference>
<proteinExistence type="inferred from homology"/>
<evidence type="ECO:0000256" key="3">
    <source>
        <dbReference type="ARBA" id="ARBA00022777"/>
    </source>
</evidence>
<dbReference type="Gene3D" id="3.40.1190.20">
    <property type="match status" value="1"/>
</dbReference>
<dbReference type="GO" id="GO:0006796">
    <property type="term" value="P:phosphate-containing compound metabolic process"/>
    <property type="evidence" value="ECO:0007669"/>
    <property type="project" value="UniProtKB-ARBA"/>
</dbReference>
<dbReference type="InterPro" id="IPR029056">
    <property type="entry name" value="Ribokinase-like"/>
</dbReference>
<keyword evidence="2 4" id="KW-0808">Transferase</keyword>
<keyword evidence="3 4" id="KW-0418">Kinase</keyword>
<keyword evidence="7" id="KW-1185">Reference proteome</keyword>
<name>A0A2P7AQY7_9HYPH</name>
<reference evidence="7" key="1">
    <citation type="submission" date="2017-11" db="EMBL/GenBank/DDBJ databases">
        <authorList>
            <person name="Kuznetsova I."/>
            <person name="Sazanova A."/>
            <person name="Chirak E."/>
            <person name="Safronova V."/>
            <person name="Willems A."/>
        </authorList>
    </citation>
    <scope>NUCLEOTIDE SEQUENCE [LARGE SCALE GENOMIC DNA]</scope>
    <source>
        <strain evidence="7">PEPV15</strain>
    </source>
</reference>
<dbReference type="OrthoDB" id="9776822at2"/>
<dbReference type="PROSITE" id="PS00584">
    <property type="entry name" value="PFKB_KINASES_2"/>
    <property type="match status" value="1"/>
</dbReference>
<dbReference type="PRINTS" id="PR00990">
    <property type="entry name" value="RIBOKINASE"/>
</dbReference>
<comment type="caution">
    <text evidence="6">The sequence shown here is derived from an EMBL/GenBank/DDBJ whole genome shotgun (WGS) entry which is preliminary data.</text>
</comment>
<dbReference type="Pfam" id="PF00294">
    <property type="entry name" value="PfkB"/>
    <property type="match status" value="1"/>
</dbReference>
<accession>A0A2P7AQY7</accession>
<feature type="domain" description="Carbohydrate kinase PfkB" evidence="5">
    <location>
        <begin position="34"/>
        <end position="320"/>
    </location>
</feature>
<gene>
    <name evidence="6" type="ORF">CU100_14870</name>
</gene>
<evidence type="ECO:0000313" key="7">
    <source>
        <dbReference type="Proteomes" id="UP000241158"/>
    </source>
</evidence>
<dbReference type="Proteomes" id="UP000241158">
    <property type="component" value="Unassembled WGS sequence"/>
</dbReference>
<evidence type="ECO:0000256" key="1">
    <source>
        <dbReference type="ARBA" id="ARBA00010688"/>
    </source>
</evidence>
<dbReference type="InterPro" id="IPR002173">
    <property type="entry name" value="Carboh/pur_kinase_PfkB_CS"/>
</dbReference>
<sequence>MAAWHNWCFVDRIGGLIWRMAPNLEPHTVTNSPDILCIGDLDVDLFISLPAIPGFDQKVSGKHLGQKPGGMSANAAVAMTRLGRPARLLAAVGDDHAGEEALKQLAAVGVDTGFIAVRPGSKTFMCVILVSPSGEKSLIRLETDAYLPRPGDIIPAVLRGIKHMHLTYGNAALTLHALEMANEHGIRTSLDLEPPDIRRAPEHLTRMLGLVDTLFLNSEAFDAASEVLGGVLSTNLLRPGGEIIVTMGAAGCRRLFGNDLIEVPGFKVDAVDTTGAGDCFAGAYLASRRTDADPRDALIFANAAAALATLDFGAQAALPERGAVETLLRDNHQPRSNTITESINA</sequence>
<organism evidence="6 7">
    <name type="scientific">Phyllobacterium endophyticum</name>
    <dbReference type="NCBI Taxonomy" id="1149773"/>
    <lineage>
        <taxon>Bacteria</taxon>
        <taxon>Pseudomonadati</taxon>
        <taxon>Pseudomonadota</taxon>
        <taxon>Alphaproteobacteria</taxon>
        <taxon>Hyphomicrobiales</taxon>
        <taxon>Phyllobacteriaceae</taxon>
        <taxon>Phyllobacterium</taxon>
    </lineage>
</organism>
<protein>
    <recommendedName>
        <fullName evidence="5">Carbohydrate kinase PfkB domain-containing protein</fullName>
    </recommendedName>
</protein>
<dbReference type="EMBL" id="PGGN01000003">
    <property type="protein sequence ID" value="PSH56645.1"/>
    <property type="molecule type" value="Genomic_DNA"/>
</dbReference>
<dbReference type="SUPFAM" id="SSF53613">
    <property type="entry name" value="Ribokinase-like"/>
    <property type="match status" value="1"/>
</dbReference>
<comment type="similarity">
    <text evidence="1 4">Belongs to the carbohydrate kinase PfkB family.</text>
</comment>